<dbReference type="PANTHER" id="PTHR34595:SF2">
    <property type="entry name" value="BLR2978 PROTEIN"/>
    <property type="match status" value="1"/>
</dbReference>
<dbReference type="Gene3D" id="3.40.50.11290">
    <property type="match status" value="1"/>
</dbReference>
<dbReference type="EMBL" id="MLJW01000120">
    <property type="protein sequence ID" value="OIQ98382.1"/>
    <property type="molecule type" value="Genomic_DNA"/>
</dbReference>
<comment type="caution">
    <text evidence="3">The sequence shown here is derived from an EMBL/GenBank/DDBJ whole genome shotgun (WGS) entry which is preliminary data.</text>
</comment>
<dbReference type="AlphaFoldDB" id="A0A1J5RQV9"/>
<dbReference type="Gene3D" id="3.30.1490.270">
    <property type="match status" value="1"/>
</dbReference>
<dbReference type="Pfam" id="PF14403">
    <property type="entry name" value="CP_ATPgrasp_2"/>
    <property type="match status" value="1"/>
</dbReference>
<name>A0A1J5RQV9_9ZZZZ</name>
<dbReference type="Pfam" id="PF04168">
    <property type="entry name" value="Alpha-E"/>
    <property type="match status" value="1"/>
</dbReference>
<evidence type="ECO:0000313" key="3">
    <source>
        <dbReference type="EMBL" id="OIQ98382.1"/>
    </source>
</evidence>
<dbReference type="InterPro" id="IPR051680">
    <property type="entry name" value="ATP-dep_Glu-Cys_Ligase-2"/>
</dbReference>
<protein>
    <submittedName>
        <fullName evidence="3">Uncharacterized protein</fullName>
    </submittedName>
</protein>
<dbReference type="SUPFAM" id="SSF56059">
    <property type="entry name" value="Glutathione synthetase ATP-binding domain-like"/>
    <property type="match status" value="1"/>
</dbReference>
<reference evidence="3" key="1">
    <citation type="submission" date="2016-10" db="EMBL/GenBank/DDBJ databases">
        <title>Sequence of Gallionella enrichment culture.</title>
        <authorList>
            <person name="Poehlein A."/>
            <person name="Muehling M."/>
            <person name="Daniel R."/>
        </authorList>
    </citation>
    <scope>NUCLEOTIDE SEQUENCE</scope>
</reference>
<dbReference type="PANTHER" id="PTHR34595">
    <property type="entry name" value="BLR5612 PROTEIN"/>
    <property type="match status" value="1"/>
</dbReference>
<dbReference type="InterPro" id="IPR007296">
    <property type="entry name" value="DUF403"/>
</dbReference>
<evidence type="ECO:0000259" key="1">
    <source>
        <dbReference type="Pfam" id="PF04168"/>
    </source>
</evidence>
<proteinExistence type="predicted"/>
<feature type="domain" description="Circularly permuted ATP-grasp type 2" evidence="2">
    <location>
        <begin position="92"/>
        <end position="469"/>
    </location>
</feature>
<organism evidence="3">
    <name type="scientific">mine drainage metagenome</name>
    <dbReference type="NCBI Taxonomy" id="410659"/>
    <lineage>
        <taxon>unclassified sequences</taxon>
        <taxon>metagenomes</taxon>
        <taxon>ecological metagenomes</taxon>
    </lineage>
</organism>
<gene>
    <name evidence="3" type="ORF">GALL_196600</name>
</gene>
<evidence type="ECO:0000259" key="2">
    <source>
        <dbReference type="Pfam" id="PF14403"/>
    </source>
</evidence>
<sequence>MSTQASEQGCLPGAFRLGYPLPRGRWDEMVGEDGGLRPHWEPLMSALATLPAAEMERRWTGGLRLIRENGVTYNVYGDPRGLDRPWQLDPVPMILPAREWRGIAAALAQRARLLNAVLADLYGPRTLLAQGLLPPALAFAHPAYLRPLCGVAPQNGIHLHLYAVDIARDPDGQWRVMSDRCEAPSGAGYALENRVIISRTLNDVMKAYAVEPLTPFFQTLRDDLAALSPRSRETPRTVLLTPGPYNETYFEHAYLARHMGFTLVEAEDLTVRDGRVFLKTLDGLQPVDVILRRTDAVFCDPLELRGDSALGVAGLVQAVRAGTVVVANMLGSGVVEGGCLAPFLPALCRHLLGEELAMPGVPSWWCGHDADRAQVLERLDKLVIRPFLASGGRGALRFGEHLSSDGRADLAQAIRRRPGDFLAQARPRFSTAPVWSKGELDPRPMMLRVFLAAHDGDYAAMPGGLARIASERGGLIVSMQQGGGSKDCWVLGERQARPAAISRAKAAPVRLVRGSLDLPSRVADNLFWFGRHVERTEDMARLLRAILSRVGEGADGGAADELPMAAELLRRVFRPQRKTPTIGAFALMAFDPAHADGLAATVRQAGRMASLVRDRLSADTWRAVGRLAETVDAQGDGNRLNHEDALSALNDVVLAGEALSGLAMENMTRGLSWRFVDIGRRLERAVHVVETLSGALAYKDGVAGPELDVLLEISDSTITYRSRYFSAPQFAPVLDLLLADESNPRSLAFQIIALSAHMDHLAATRRSVFYGPEQRLAIWLSGALRTADLLALCRPDEDGGYHNLEGFLESLRSRLWELSETLTRDYFTHAVSRSSAPAALREPLP</sequence>
<feature type="domain" description="DUF403" evidence="1">
    <location>
        <begin position="518"/>
        <end position="827"/>
    </location>
</feature>
<dbReference type="InterPro" id="IPR025841">
    <property type="entry name" value="CP_ATPgrasp_2"/>
</dbReference>
<accession>A0A1J5RQV9</accession>